<feature type="transmembrane region" description="Helical" evidence="1">
    <location>
        <begin position="213"/>
        <end position="232"/>
    </location>
</feature>
<feature type="transmembrane region" description="Helical" evidence="1">
    <location>
        <begin position="238"/>
        <end position="259"/>
    </location>
</feature>
<feature type="transmembrane region" description="Helical" evidence="1">
    <location>
        <begin position="143"/>
        <end position="162"/>
    </location>
</feature>
<evidence type="ECO:0000313" key="3">
    <source>
        <dbReference type="Proteomes" id="UP000598996"/>
    </source>
</evidence>
<keyword evidence="1" id="KW-1133">Transmembrane helix</keyword>
<dbReference type="Proteomes" id="UP000598996">
    <property type="component" value="Unassembled WGS sequence"/>
</dbReference>
<name>A0ABS1VZU8_9ACTN</name>
<feature type="transmembrane region" description="Helical" evidence="1">
    <location>
        <begin position="12"/>
        <end position="29"/>
    </location>
</feature>
<evidence type="ECO:0000256" key="1">
    <source>
        <dbReference type="SAM" id="Phobius"/>
    </source>
</evidence>
<organism evidence="2 3">
    <name type="scientific">Paractinoplanes lichenicola</name>
    <dbReference type="NCBI Taxonomy" id="2802976"/>
    <lineage>
        <taxon>Bacteria</taxon>
        <taxon>Bacillati</taxon>
        <taxon>Actinomycetota</taxon>
        <taxon>Actinomycetes</taxon>
        <taxon>Micromonosporales</taxon>
        <taxon>Micromonosporaceae</taxon>
        <taxon>Paractinoplanes</taxon>
    </lineage>
</organism>
<sequence>MRMWGAAPKTYKILVAILVIATYELFIQALPRQQAVTIDNVLVVVAAAAGAVACGWFAWRNHGWERWWRALGAAGLTTLAAGQSAWLGYELGDPEHANAAYWDDLCYAAGLPMAVAALVIVARHASLPPVPGVSARARMLAEARLVLDGLLIVGSLLLLSWMTLYRTVAGQEPAGQGEFLTAFWSSFADVLMIALVLLTYTTRVIPRRNLRQFFLIGAGLTLIAVSDLAFSSYLAGAIAYPLAADLGYLAAPLLIALAASRQFQPARSSRHQAPRATQWPALIAPYLPLVIAMVLFYEKVVSGATLHGLETASAVAIFVLVALRQVVAFRSVRLGQAATAEDSEVTFGRAAQRILGSSTAGSSAQEPHLPEYVLYLRDEHRKHIEMLQRSGNRTALWTFAGGVLLGLLGNVVVAVVLG</sequence>
<feature type="transmembrane region" description="Helical" evidence="1">
    <location>
        <begin position="41"/>
        <end position="59"/>
    </location>
</feature>
<reference evidence="2 3" key="1">
    <citation type="submission" date="2021-01" db="EMBL/GenBank/DDBJ databases">
        <title>Actinoplanes sp. nov. LDG1-01 isolated from lichen.</title>
        <authorList>
            <person name="Saeng-In P."/>
            <person name="Phongsopitanun W."/>
            <person name="Kanchanasin P."/>
            <person name="Yuki M."/>
            <person name="Kudo T."/>
            <person name="Ohkuma M."/>
            <person name="Tanasupawat S."/>
        </authorList>
    </citation>
    <scope>NUCLEOTIDE SEQUENCE [LARGE SCALE GENOMIC DNA]</scope>
    <source>
        <strain evidence="2 3">LDG1-01</strain>
    </source>
</reference>
<feature type="transmembrane region" description="Helical" evidence="1">
    <location>
        <begin position="182"/>
        <end position="201"/>
    </location>
</feature>
<comment type="caution">
    <text evidence="2">The sequence shown here is derived from an EMBL/GenBank/DDBJ whole genome shotgun (WGS) entry which is preliminary data.</text>
</comment>
<feature type="transmembrane region" description="Helical" evidence="1">
    <location>
        <begin position="101"/>
        <end position="122"/>
    </location>
</feature>
<feature type="transmembrane region" description="Helical" evidence="1">
    <location>
        <begin position="303"/>
        <end position="323"/>
    </location>
</feature>
<keyword evidence="1" id="KW-0812">Transmembrane</keyword>
<feature type="transmembrane region" description="Helical" evidence="1">
    <location>
        <begin position="71"/>
        <end position="89"/>
    </location>
</feature>
<keyword evidence="1" id="KW-0472">Membrane</keyword>
<dbReference type="RefSeq" id="WP_202996704.1">
    <property type="nucleotide sequence ID" value="NZ_JAENHO010000012.1"/>
</dbReference>
<proteinExistence type="predicted"/>
<feature type="transmembrane region" description="Helical" evidence="1">
    <location>
        <begin position="395"/>
        <end position="417"/>
    </location>
</feature>
<evidence type="ECO:0000313" key="2">
    <source>
        <dbReference type="EMBL" id="MBL7260025.1"/>
    </source>
</evidence>
<protein>
    <submittedName>
        <fullName evidence="2">Uncharacterized protein</fullName>
    </submittedName>
</protein>
<feature type="transmembrane region" description="Helical" evidence="1">
    <location>
        <begin position="279"/>
        <end position="297"/>
    </location>
</feature>
<gene>
    <name evidence="2" type="ORF">JKJ07_37460</name>
</gene>
<keyword evidence="3" id="KW-1185">Reference proteome</keyword>
<accession>A0ABS1VZU8</accession>
<dbReference type="EMBL" id="JAENHO010000012">
    <property type="protein sequence ID" value="MBL7260025.1"/>
    <property type="molecule type" value="Genomic_DNA"/>
</dbReference>